<evidence type="ECO:0000259" key="8">
    <source>
        <dbReference type="Pfam" id="PF20684"/>
    </source>
</evidence>
<proteinExistence type="inferred from homology"/>
<dbReference type="AlphaFoldDB" id="A0AA38R669"/>
<protein>
    <recommendedName>
        <fullName evidence="8">Rhodopsin domain-containing protein</fullName>
    </recommendedName>
</protein>
<dbReference type="GO" id="GO:0016020">
    <property type="term" value="C:membrane"/>
    <property type="evidence" value="ECO:0007669"/>
    <property type="project" value="UniProtKB-SubCell"/>
</dbReference>
<accession>A0AA38R669</accession>
<comment type="subcellular location">
    <subcellularLocation>
        <location evidence="1">Membrane</location>
        <topology evidence="1">Multi-pass membrane protein</topology>
    </subcellularLocation>
</comment>
<dbReference type="InterPro" id="IPR049326">
    <property type="entry name" value="Rhodopsin_dom_fungi"/>
</dbReference>
<keyword evidence="4 7" id="KW-0472">Membrane</keyword>
<dbReference type="InterPro" id="IPR052337">
    <property type="entry name" value="SAT4-like"/>
</dbReference>
<dbReference type="PANTHER" id="PTHR33048">
    <property type="entry name" value="PTH11-LIKE INTEGRAL MEMBRANE PROTEIN (AFU_ORTHOLOGUE AFUA_5G11245)"/>
    <property type="match status" value="1"/>
</dbReference>
<evidence type="ECO:0000256" key="6">
    <source>
        <dbReference type="SAM" id="MobiDB-lite"/>
    </source>
</evidence>
<gene>
    <name evidence="9" type="ORF">NKR19_g7843</name>
</gene>
<dbReference type="Proteomes" id="UP001174691">
    <property type="component" value="Unassembled WGS sequence"/>
</dbReference>
<comment type="caution">
    <text evidence="9">The sequence shown here is derived from an EMBL/GenBank/DDBJ whole genome shotgun (WGS) entry which is preliminary data.</text>
</comment>
<dbReference type="EMBL" id="JANBVN010000145">
    <property type="protein sequence ID" value="KAJ9138493.1"/>
    <property type="molecule type" value="Genomic_DNA"/>
</dbReference>
<feature type="transmembrane region" description="Helical" evidence="7">
    <location>
        <begin position="94"/>
        <end position="117"/>
    </location>
</feature>
<feature type="transmembrane region" description="Helical" evidence="7">
    <location>
        <begin position="129"/>
        <end position="151"/>
    </location>
</feature>
<organism evidence="9 10">
    <name type="scientific">Coniochaeta hoffmannii</name>
    <dbReference type="NCBI Taxonomy" id="91930"/>
    <lineage>
        <taxon>Eukaryota</taxon>
        <taxon>Fungi</taxon>
        <taxon>Dikarya</taxon>
        <taxon>Ascomycota</taxon>
        <taxon>Pezizomycotina</taxon>
        <taxon>Sordariomycetes</taxon>
        <taxon>Sordariomycetidae</taxon>
        <taxon>Coniochaetales</taxon>
        <taxon>Coniochaetaceae</taxon>
        <taxon>Coniochaeta</taxon>
    </lineage>
</organism>
<sequence>MSADAAPPGGDINKGPLVLGLCTVSTSLGLAAVVTRMFVRVRIVRNVGWDDYAILVAAATAITVMAFEILAVHYGNGRHMFYIDDADVIEASKWSRATIPPNLMACLMARISLCLFMMRIVNRVRTYKILLWFIISLNSVTTSASIIQLLAGCRPLEKLWNPKAPGVCLPAKVTLVIGLSQATAAIASDWILALLPILILKNLNMARRTKIMLSILMGTGLFVGVAALVKTLSLYTLGSRVDVTWDTFNLTCWSIIEQNVGIIAVSVAAIRPLFSRFFKMGTAASRGTPNRHLNGYDLGNMVGKKRGSVYPNAVSIVSSARKPPPPISDDNGSESNLVVEGSNRGDGGIMKTMSVSLHSNVRDAAGGGSRWSDG</sequence>
<evidence type="ECO:0000256" key="4">
    <source>
        <dbReference type="ARBA" id="ARBA00023136"/>
    </source>
</evidence>
<evidence type="ECO:0000256" key="2">
    <source>
        <dbReference type="ARBA" id="ARBA00022692"/>
    </source>
</evidence>
<reference evidence="9" key="1">
    <citation type="submission" date="2022-07" db="EMBL/GenBank/DDBJ databases">
        <title>Fungi with potential for degradation of polypropylene.</title>
        <authorList>
            <person name="Gostincar C."/>
        </authorList>
    </citation>
    <scope>NUCLEOTIDE SEQUENCE</scope>
    <source>
        <strain evidence="9">EXF-13287</strain>
    </source>
</reference>
<keyword evidence="3 7" id="KW-1133">Transmembrane helix</keyword>
<comment type="similarity">
    <text evidence="5">Belongs to the SAT4 family.</text>
</comment>
<feature type="region of interest" description="Disordered" evidence="6">
    <location>
        <begin position="320"/>
        <end position="350"/>
    </location>
</feature>
<evidence type="ECO:0000256" key="7">
    <source>
        <dbReference type="SAM" id="Phobius"/>
    </source>
</evidence>
<evidence type="ECO:0000313" key="9">
    <source>
        <dbReference type="EMBL" id="KAJ9138493.1"/>
    </source>
</evidence>
<feature type="transmembrane region" description="Helical" evidence="7">
    <location>
        <begin position="51"/>
        <end position="74"/>
    </location>
</feature>
<evidence type="ECO:0000256" key="1">
    <source>
        <dbReference type="ARBA" id="ARBA00004141"/>
    </source>
</evidence>
<feature type="transmembrane region" description="Helical" evidence="7">
    <location>
        <begin position="211"/>
        <end position="235"/>
    </location>
</feature>
<feature type="domain" description="Rhodopsin" evidence="8">
    <location>
        <begin position="36"/>
        <end position="276"/>
    </location>
</feature>
<name>A0AA38R669_9PEZI</name>
<evidence type="ECO:0000313" key="10">
    <source>
        <dbReference type="Proteomes" id="UP001174691"/>
    </source>
</evidence>
<evidence type="ECO:0000256" key="5">
    <source>
        <dbReference type="ARBA" id="ARBA00038359"/>
    </source>
</evidence>
<evidence type="ECO:0000256" key="3">
    <source>
        <dbReference type="ARBA" id="ARBA00022989"/>
    </source>
</evidence>
<feature type="transmembrane region" description="Helical" evidence="7">
    <location>
        <begin position="255"/>
        <end position="274"/>
    </location>
</feature>
<feature type="transmembrane region" description="Helical" evidence="7">
    <location>
        <begin position="171"/>
        <end position="199"/>
    </location>
</feature>
<dbReference type="Pfam" id="PF20684">
    <property type="entry name" value="Fung_rhodopsin"/>
    <property type="match status" value="1"/>
</dbReference>
<keyword evidence="10" id="KW-1185">Reference proteome</keyword>
<dbReference type="PANTHER" id="PTHR33048:SF146">
    <property type="entry name" value="INTEGRAL MEMBRANE PROTEIN"/>
    <property type="match status" value="1"/>
</dbReference>
<feature type="transmembrane region" description="Helical" evidence="7">
    <location>
        <begin position="17"/>
        <end position="39"/>
    </location>
</feature>
<keyword evidence="2 7" id="KW-0812">Transmembrane</keyword>